<sequence length="312" mass="29712">MIRADDAWRGRWLRYALLALAFSALWLAISLFSSVSSASADEAKPSSLLGTLGSVVGGVSQTSSTPGDALGDVVATVIEPVDAVVEPVLAPVAAVVDPVVETVVPAPVGGLVEAVVPAGVGELTKPLVDIVDQVAGSLPIVGGIVGDDTVGSVVSPVTGIVDDALGTIVGSPIDLPGGDSGSTPQLPGESPAPGASLDPAATAAPIPVVAGVSTSSAGGVDLVGAPLSGAIGSATSPASPVGSPGDAPPALAPPGSGSTGTGASGSGPGGSSASSDTAFAALELDARASLVLHSVDDALPSSPVYDTDSTPD</sequence>
<evidence type="ECO:0000313" key="2">
    <source>
        <dbReference type="EMBL" id="GAA1797275.1"/>
    </source>
</evidence>
<protein>
    <submittedName>
        <fullName evidence="2">Uncharacterized protein</fullName>
    </submittedName>
</protein>
<feature type="region of interest" description="Disordered" evidence="1">
    <location>
        <begin position="171"/>
        <end position="199"/>
    </location>
</feature>
<organism evidence="2 3">
    <name type="scientific">Agromyces neolithicus</name>
    <dbReference type="NCBI Taxonomy" id="269420"/>
    <lineage>
        <taxon>Bacteria</taxon>
        <taxon>Bacillati</taxon>
        <taxon>Actinomycetota</taxon>
        <taxon>Actinomycetes</taxon>
        <taxon>Micrococcales</taxon>
        <taxon>Microbacteriaceae</taxon>
        <taxon>Agromyces</taxon>
    </lineage>
</organism>
<gene>
    <name evidence="2" type="ORF">GCM10009749_00980</name>
</gene>
<feature type="region of interest" description="Disordered" evidence="1">
    <location>
        <begin position="234"/>
        <end position="275"/>
    </location>
</feature>
<reference evidence="2 3" key="1">
    <citation type="journal article" date="2019" name="Int. J. Syst. Evol. Microbiol.">
        <title>The Global Catalogue of Microorganisms (GCM) 10K type strain sequencing project: providing services to taxonomists for standard genome sequencing and annotation.</title>
        <authorList>
            <consortium name="The Broad Institute Genomics Platform"/>
            <consortium name="The Broad Institute Genome Sequencing Center for Infectious Disease"/>
            <person name="Wu L."/>
            <person name="Ma J."/>
        </authorList>
    </citation>
    <scope>NUCLEOTIDE SEQUENCE [LARGE SCALE GENOMIC DNA]</scope>
    <source>
        <strain evidence="2 3">JCM 14322</strain>
    </source>
</reference>
<evidence type="ECO:0000313" key="3">
    <source>
        <dbReference type="Proteomes" id="UP001500002"/>
    </source>
</evidence>
<dbReference type="Proteomes" id="UP001500002">
    <property type="component" value="Unassembled WGS sequence"/>
</dbReference>
<comment type="caution">
    <text evidence="2">The sequence shown here is derived from an EMBL/GenBank/DDBJ whole genome shotgun (WGS) entry which is preliminary data.</text>
</comment>
<name>A0ABN2LR77_9MICO</name>
<keyword evidence="3" id="KW-1185">Reference proteome</keyword>
<proteinExistence type="predicted"/>
<dbReference type="RefSeq" id="WP_344292310.1">
    <property type="nucleotide sequence ID" value="NZ_BAAANJ010000001.1"/>
</dbReference>
<accession>A0ABN2LR77</accession>
<evidence type="ECO:0000256" key="1">
    <source>
        <dbReference type="SAM" id="MobiDB-lite"/>
    </source>
</evidence>
<feature type="compositionally biased region" description="Gly residues" evidence="1">
    <location>
        <begin position="257"/>
        <end position="270"/>
    </location>
</feature>
<dbReference type="EMBL" id="BAAANJ010000001">
    <property type="protein sequence ID" value="GAA1797275.1"/>
    <property type="molecule type" value="Genomic_DNA"/>
</dbReference>